<dbReference type="GO" id="GO:0052689">
    <property type="term" value="F:carboxylic ester hydrolase activity"/>
    <property type="evidence" value="ECO:0007669"/>
    <property type="project" value="TreeGrafter"/>
</dbReference>
<keyword evidence="5" id="KW-1185">Reference proteome</keyword>
<gene>
    <name evidence="4" type="ORF">PUMCH_004326</name>
</gene>
<dbReference type="GO" id="GO:0005739">
    <property type="term" value="C:mitochondrion"/>
    <property type="evidence" value="ECO:0007669"/>
    <property type="project" value="TreeGrafter"/>
</dbReference>
<evidence type="ECO:0000256" key="1">
    <source>
        <dbReference type="ARBA" id="ARBA00008645"/>
    </source>
</evidence>
<dbReference type="InterPro" id="IPR000073">
    <property type="entry name" value="AB_hydrolase_1"/>
</dbReference>
<reference evidence="4 5" key="1">
    <citation type="submission" date="2023-10" db="EMBL/GenBank/DDBJ databases">
        <title>Draft Genome Sequence of Candida saopaulonensis from a very Premature Infant with Sepsis.</title>
        <authorList>
            <person name="Ning Y."/>
            <person name="Dai R."/>
            <person name="Xiao M."/>
            <person name="Xu Y."/>
            <person name="Yan Q."/>
            <person name="Zhang L."/>
        </authorList>
    </citation>
    <scope>NUCLEOTIDE SEQUENCE [LARGE SCALE GENOMIC DNA]</scope>
    <source>
        <strain evidence="4 5">19XY460</strain>
    </source>
</reference>
<dbReference type="EMBL" id="CP138898">
    <property type="protein sequence ID" value="WPK26955.1"/>
    <property type="molecule type" value="Genomic_DNA"/>
</dbReference>
<evidence type="ECO:0000313" key="4">
    <source>
        <dbReference type="EMBL" id="WPK26955.1"/>
    </source>
</evidence>
<dbReference type="Pfam" id="PF00561">
    <property type="entry name" value="Abhydrolase_1"/>
    <property type="match status" value="1"/>
</dbReference>
<sequence length="314" mass="35809">MIIARFLHSSRRVALDIKQQLLDLNSLHVESLPFRKIIDVASQTYKSPVPTDHSKLPLVMIHGLFGAKQNYAMVGRTIAEKTSRQVIGLDMRNHGGSDHVLPHDYIHMAIDTEQYLRQLGKPAILAGHLMGAKVAMLVALKWPELVEKLVVIDNSPVASALDSQFTQDLRAMCHVKLDSELAKVKLKNLRIEVDRVMQDYEKDPMVRLFLISNLKPRASSTDTLPIDFRVPVMSFLKYGVLEKMGEWPATEVQGLKFEKPVLLLRGFHSPFVPDLKVFDEYFQDIHVVNYDCGHWLVSERPKKFVADMIEFIED</sequence>
<dbReference type="InterPro" id="IPR029058">
    <property type="entry name" value="AB_hydrolase_fold"/>
</dbReference>
<dbReference type="AlphaFoldDB" id="A0AAX4HH03"/>
<dbReference type="SUPFAM" id="SSF53474">
    <property type="entry name" value="alpha/beta-Hydrolases"/>
    <property type="match status" value="1"/>
</dbReference>
<dbReference type="PANTHER" id="PTHR46118">
    <property type="entry name" value="PROTEIN ABHD11"/>
    <property type="match status" value="1"/>
</dbReference>
<keyword evidence="2" id="KW-0378">Hydrolase</keyword>
<evidence type="ECO:0000256" key="2">
    <source>
        <dbReference type="ARBA" id="ARBA00022801"/>
    </source>
</evidence>
<organism evidence="4 5">
    <name type="scientific">Australozyma saopauloensis</name>
    <dbReference type="NCBI Taxonomy" id="291208"/>
    <lineage>
        <taxon>Eukaryota</taxon>
        <taxon>Fungi</taxon>
        <taxon>Dikarya</taxon>
        <taxon>Ascomycota</taxon>
        <taxon>Saccharomycotina</taxon>
        <taxon>Pichiomycetes</taxon>
        <taxon>Metschnikowiaceae</taxon>
        <taxon>Australozyma</taxon>
    </lineage>
</organism>
<name>A0AAX4HH03_9ASCO</name>
<dbReference type="GeneID" id="88175387"/>
<dbReference type="Proteomes" id="UP001338582">
    <property type="component" value="Chromosome 5"/>
</dbReference>
<feature type="domain" description="AB hydrolase-1" evidence="3">
    <location>
        <begin position="57"/>
        <end position="301"/>
    </location>
</feature>
<dbReference type="RefSeq" id="XP_062879334.1">
    <property type="nucleotide sequence ID" value="XM_063023264.1"/>
</dbReference>
<evidence type="ECO:0000313" key="5">
    <source>
        <dbReference type="Proteomes" id="UP001338582"/>
    </source>
</evidence>
<proteinExistence type="inferred from homology"/>
<protein>
    <recommendedName>
        <fullName evidence="3">AB hydrolase-1 domain-containing protein</fullName>
    </recommendedName>
</protein>
<dbReference type="PANTHER" id="PTHR46118:SF4">
    <property type="entry name" value="PROTEIN ABHD11"/>
    <property type="match status" value="1"/>
</dbReference>
<dbReference type="KEGG" id="asau:88175387"/>
<dbReference type="Gene3D" id="3.40.50.1820">
    <property type="entry name" value="alpha/beta hydrolase"/>
    <property type="match status" value="1"/>
</dbReference>
<dbReference type="PRINTS" id="PR00111">
    <property type="entry name" value="ABHYDROLASE"/>
</dbReference>
<comment type="similarity">
    <text evidence="1">Belongs to the AB hydrolase superfamily.</text>
</comment>
<evidence type="ECO:0000259" key="3">
    <source>
        <dbReference type="Pfam" id="PF00561"/>
    </source>
</evidence>
<accession>A0AAX4HH03</accession>